<keyword evidence="10" id="KW-1185">Reference proteome</keyword>
<dbReference type="InterPro" id="IPR001223">
    <property type="entry name" value="Glyco_hydro18_cat"/>
</dbReference>
<keyword evidence="3" id="KW-0378">Hydrolase</keyword>
<dbReference type="VEuPathDB" id="FungiDB:PMAA_061010"/>
<feature type="signal peptide" evidence="6">
    <location>
        <begin position="1"/>
        <end position="19"/>
    </location>
</feature>
<dbReference type="AlphaFoldDB" id="B6QMV3"/>
<dbReference type="PANTHER" id="PTHR45708:SF49">
    <property type="entry name" value="ENDOCHITINASE"/>
    <property type="match status" value="1"/>
</dbReference>
<feature type="chain" id="PRO_5002845651" evidence="6">
    <location>
        <begin position="20"/>
        <end position="417"/>
    </location>
</feature>
<evidence type="ECO:0000256" key="1">
    <source>
        <dbReference type="ARBA" id="ARBA00022670"/>
    </source>
</evidence>
<dbReference type="InterPro" id="IPR000254">
    <property type="entry name" value="CBD"/>
</dbReference>
<proteinExistence type="predicted"/>
<dbReference type="Pfam" id="PF00734">
    <property type="entry name" value="CBM_1"/>
    <property type="match status" value="1"/>
</dbReference>
<dbReference type="PROSITE" id="PS00138">
    <property type="entry name" value="SUBTILASE_SER"/>
    <property type="match status" value="1"/>
</dbReference>
<dbReference type="Gene3D" id="3.20.20.80">
    <property type="entry name" value="Glycosidases"/>
    <property type="match status" value="1"/>
</dbReference>
<evidence type="ECO:0000259" key="7">
    <source>
        <dbReference type="PROSITE" id="PS51164"/>
    </source>
</evidence>
<dbReference type="PROSITE" id="PS51164">
    <property type="entry name" value="CBM1_2"/>
    <property type="match status" value="1"/>
</dbReference>
<evidence type="ECO:0000256" key="4">
    <source>
        <dbReference type="ARBA" id="ARBA00022825"/>
    </source>
</evidence>
<dbReference type="GO" id="GO:0008236">
    <property type="term" value="F:serine-type peptidase activity"/>
    <property type="evidence" value="ECO:0007669"/>
    <property type="project" value="UniProtKB-KW"/>
</dbReference>
<dbReference type="PANTHER" id="PTHR45708">
    <property type="entry name" value="ENDOCHITINASE"/>
    <property type="match status" value="1"/>
</dbReference>
<evidence type="ECO:0000256" key="6">
    <source>
        <dbReference type="SAM" id="SignalP"/>
    </source>
</evidence>
<dbReference type="STRING" id="441960.B6QMV3"/>
<dbReference type="GO" id="GO:0006508">
    <property type="term" value="P:proteolysis"/>
    <property type="evidence" value="ECO:0007669"/>
    <property type="project" value="UniProtKB-KW"/>
</dbReference>
<evidence type="ECO:0000256" key="3">
    <source>
        <dbReference type="ARBA" id="ARBA00022801"/>
    </source>
</evidence>
<dbReference type="InterPro" id="IPR035971">
    <property type="entry name" value="CBD_sf"/>
</dbReference>
<keyword evidence="2 6" id="KW-0732">Signal</keyword>
<dbReference type="InterPro" id="IPR017853">
    <property type="entry name" value="GH"/>
</dbReference>
<name>B6QMV3_TALMQ</name>
<dbReference type="InterPro" id="IPR023828">
    <property type="entry name" value="Peptidase_S8_Ser-AS"/>
</dbReference>
<dbReference type="GO" id="GO:0005975">
    <property type="term" value="P:carbohydrate metabolic process"/>
    <property type="evidence" value="ECO:0007669"/>
    <property type="project" value="InterPro"/>
</dbReference>
<keyword evidence="4" id="KW-0720">Serine protease</keyword>
<dbReference type="OrthoDB" id="6020543at2759"/>
<dbReference type="GO" id="GO:0004568">
    <property type="term" value="F:chitinase activity"/>
    <property type="evidence" value="ECO:0007669"/>
    <property type="project" value="TreeGrafter"/>
</dbReference>
<evidence type="ECO:0000256" key="5">
    <source>
        <dbReference type="ARBA" id="ARBA00023295"/>
    </source>
</evidence>
<dbReference type="GO" id="GO:0030248">
    <property type="term" value="F:cellulose binding"/>
    <property type="evidence" value="ECO:0007669"/>
    <property type="project" value="InterPro"/>
</dbReference>
<evidence type="ECO:0000256" key="2">
    <source>
        <dbReference type="ARBA" id="ARBA00022729"/>
    </source>
</evidence>
<dbReference type="Pfam" id="PF00704">
    <property type="entry name" value="Glyco_hydro_18"/>
    <property type="match status" value="1"/>
</dbReference>
<dbReference type="PROSITE" id="PS51910">
    <property type="entry name" value="GH18_2"/>
    <property type="match status" value="1"/>
</dbReference>
<evidence type="ECO:0000313" key="9">
    <source>
        <dbReference type="EMBL" id="EEA22322.1"/>
    </source>
</evidence>
<evidence type="ECO:0000313" key="10">
    <source>
        <dbReference type="Proteomes" id="UP000001294"/>
    </source>
</evidence>
<feature type="domain" description="GH18" evidence="8">
    <location>
        <begin position="32"/>
        <end position="340"/>
    </location>
</feature>
<organism evidence="9 10">
    <name type="scientific">Talaromyces marneffei (strain ATCC 18224 / CBS 334.59 / QM 7333)</name>
    <name type="common">Penicillium marneffei</name>
    <dbReference type="NCBI Taxonomy" id="441960"/>
    <lineage>
        <taxon>Eukaryota</taxon>
        <taxon>Fungi</taxon>
        <taxon>Dikarya</taxon>
        <taxon>Ascomycota</taxon>
        <taxon>Pezizomycotina</taxon>
        <taxon>Eurotiomycetes</taxon>
        <taxon>Eurotiomycetidae</taxon>
        <taxon>Eurotiales</taxon>
        <taxon>Trichocomaceae</taxon>
        <taxon>Talaromyces</taxon>
        <taxon>Talaromyces sect. Talaromyces</taxon>
    </lineage>
</organism>
<dbReference type="EMBL" id="DS995903">
    <property type="protein sequence ID" value="EEA22322.1"/>
    <property type="molecule type" value="Genomic_DNA"/>
</dbReference>
<dbReference type="SUPFAM" id="SSF51445">
    <property type="entry name" value="(Trans)glycosidases"/>
    <property type="match status" value="1"/>
</dbReference>
<dbReference type="InterPro" id="IPR050542">
    <property type="entry name" value="Glycosyl_Hydrlase18_Chitinase"/>
</dbReference>
<keyword evidence="5" id="KW-0326">Glycosidase</keyword>
<keyword evidence="1" id="KW-0645">Protease</keyword>
<gene>
    <name evidence="9" type="ORF">PMAA_061010</name>
</gene>
<dbReference type="HOGENOM" id="CLU_007818_6_1_1"/>
<dbReference type="Proteomes" id="UP000001294">
    <property type="component" value="Unassembled WGS sequence"/>
</dbReference>
<evidence type="ECO:0000259" key="8">
    <source>
        <dbReference type="PROSITE" id="PS51910"/>
    </source>
</evidence>
<dbReference type="GO" id="GO:0005576">
    <property type="term" value="C:extracellular region"/>
    <property type="evidence" value="ECO:0007669"/>
    <property type="project" value="InterPro"/>
</dbReference>
<dbReference type="SUPFAM" id="SSF57180">
    <property type="entry name" value="Cellulose-binding domain"/>
    <property type="match status" value="1"/>
</dbReference>
<sequence length="417" mass="43313">MHSLGVLVSLTLLAASALAGPINLTKRRTSTGETVVYWGQNGGGVIEATDLATYCSISSGIDIIVLAFLYQYGNGVTVPGGGFGQTCYILAGSGTAQSCSAVASAITTCQNNGVKILLSLGGASGGYSLTSQTEAKAIGDYLWQAYGNPSSITVPRPFGNAIVNGWDFDIENASGSSYYPYLIAALRSNFASDSASKYYISGAPQCPIPEPNMGSMIANSTFDMLFIQFYNNNNYTNPCALGINGDAPLNYLEWVSFISTSKSLDAKLFIGVPASTLAANGGESGSIYYATPEQLNIIVGDTRGNTSFGGVMMWSAGYSDSNVNDGCTYAQEVSKILYEGEICSGSYDVTRTLTPVAPTPSFTGTATGTSTATPTATGTPVPEWGQCGGIGYTGSTVCASGLICVYVSPYWSSCQAK</sequence>
<dbReference type="PhylomeDB" id="B6QMV3"/>
<dbReference type="SMART" id="SM00236">
    <property type="entry name" value="fCBD"/>
    <property type="match status" value="1"/>
</dbReference>
<feature type="domain" description="CBM1" evidence="7">
    <location>
        <begin position="379"/>
        <end position="415"/>
    </location>
</feature>
<accession>B6QMV3</accession>
<protein>
    <submittedName>
        <fullName evidence="9">Acidic endochitinase, putative</fullName>
    </submittedName>
</protein>
<reference evidence="10" key="1">
    <citation type="journal article" date="2015" name="Genome Announc.">
        <title>Genome sequence of the AIDS-associated pathogen Penicillium marneffei (ATCC18224) and its near taxonomic relative Talaromyces stipitatus (ATCC10500).</title>
        <authorList>
            <person name="Nierman W.C."/>
            <person name="Fedorova-Abrams N.D."/>
            <person name="Andrianopoulos A."/>
        </authorList>
    </citation>
    <scope>NUCLEOTIDE SEQUENCE [LARGE SCALE GENOMIC DNA]</scope>
    <source>
        <strain evidence="10">ATCC 18224 / CBS 334.59 / QM 7333</strain>
    </source>
</reference>